<evidence type="ECO:0000313" key="3">
    <source>
        <dbReference type="Proteomes" id="UP000294581"/>
    </source>
</evidence>
<proteinExistence type="predicted"/>
<dbReference type="Proteomes" id="UP000294581">
    <property type="component" value="Unassembled WGS sequence"/>
</dbReference>
<dbReference type="InterPro" id="IPR029063">
    <property type="entry name" value="SAM-dependent_MTases_sf"/>
</dbReference>
<evidence type="ECO:0000313" key="2">
    <source>
        <dbReference type="EMBL" id="TDY49657.1"/>
    </source>
</evidence>
<feature type="region of interest" description="Disordered" evidence="1">
    <location>
        <begin position="1"/>
        <end position="25"/>
    </location>
</feature>
<gene>
    <name evidence="2" type="ORF">C7445_104170</name>
</gene>
<dbReference type="Gene3D" id="3.40.50.150">
    <property type="entry name" value="Vaccinia Virus protein VP39"/>
    <property type="match status" value="1"/>
</dbReference>
<name>A0A4R8LSH9_9BACL</name>
<organism evidence="2 3">
    <name type="scientific">Alicyclobacillus sacchari</name>
    <dbReference type="NCBI Taxonomy" id="392010"/>
    <lineage>
        <taxon>Bacteria</taxon>
        <taxon>Bacillati</taxon>
        <taxon>Bacillota</taxon>
        <taxon>Bacilli</taxon>
        <taxon>Bacillales</taxon>
        <taxon>Alicyclobacillaceae</taxon>
        <taxon>Alicyclobacillus</taxon>
    </lineage>
</organism>
<dbReference type="CDD" id="cd02440">
    <property type="entry name" value="AdoMet_MTases"/>
    <property type="match status" value="1"/>
</dbReference>
<keyword evidence="3" id="KW-1185">Reference proteome</keyword>
<keyword evidence="2" id="KW-0808">Transferase</keyword>
<dbReference type="SUPFAM" id="SSF53335">
    <property type="entry name" value="S-adenosyl-L-methionine-dependent methyltransferases"/>
    <property type="match status" value="1"/>
</dbReference>
<comment type="caution">
    <text evidence="2">The sequence shown here is derived from an EMBL/GenBank/DDBJ whole genome shotgun (WGS) entry which is preliminary data.</text>
</comment>
<sequence length="362" mass="42045">MSTGTTKNGFEKPPEAAQTEQNGAAQHRMDLGQTRLGPSFRYDLRSPDMAKLDRFIVENPIRDWSVVTWKDVGRPFRVENYASGKRVWEEQNGDRMPIQTSWEMFNRSFHSWFVKDVPHEQRRMVGQFARAILGFRGAEIGSLLGDLQQIALWNTAHRLTDTIWDPRGKRALFRGLDVNRPRILFLGAAEGYEAMQLFAMYPGGEAVLVDYDAFCQTHRFGEFPEDYPFLGVNPKTGSPCAWYKGDMNLAYLVSDIRQLPFRHEFDIVISVGLLEHFPDEYKPECLEWHRKFLKPGGYAILTTPHHSWKTRLFYHIMGEAMNYTYRELMSVQQMGLYMYENGFNILRHGYIKTHNGVIARAR</sequence>
<protein>
    <submittedName>
        <fullName evidence="2">Methyltransferase family protein</fullName>
    </submittedName>
</protein>
<dbReference type="GO" id="GO:0008168">
    <property type="term" value="F:methyltransferase activity"/>
    <property type="evidence" value="ECO:0007669"/>
    <property type="project" value="UniProtKB-KW"/>
</dbReference>
<dbReference type="GO" id="GO:0032259">
    <property type="term" value="P:methylation"/>
    <property type="evidence" value="ECO:0007669"/>
    <property type="project" value="UniProtKB-KW"/>
</dbReference>
<accession>A0A4R8LSH9</accession>
<dbReference type="Pfam" id="PF13489">
    <property type="entry name" value="Methyltransf_23"/>
    <property type="match status" value="1"/>
</dbReference>
<dbReference type="AlphaFoldDB" id="A0A4R8LSH9"/>
<dbReference type="EMBL" id="SORF01000004">
    <property type="protein sequence ID" value="TDY49657.1"/>
    <property type="molecule type" value="Genomic_DNA"/>
</dbReference>
<evidence type="ECO:0000256" key="1">
    <source>
        <dbReference type="SAM" id="MobiDB-lite"/>
    </source>
</evidence>
<keyword evidence="2" id="KW-0489">Methyltransferase</keyword>
<dbReference type="OrthoDB" id="2370471at2"/>
<reference evidence="2 3" key="1">
    <citation type="submission" date="2019-03" db="EMBL/GenBank/DDBJ databases">
        <title>Genomic Encyclopedia of Type Strains, Phase IV (KMG-IV): sequencing the most valuable type-strain genomes for metagenomic binning, comparative biology and taxonomic classification.</title>
        <authorList>
            <person name="Goeker M."/>
        </authorList>
    </citation>
    <scope>NUCLEOTIDE SEQUENCE [LARGE SCALE GENOMIC DNA]</scope>
    <source>
        <strain evidence="2 3">DSM 17974</strain>
    </source>
</reference>